<feature type="region of interest" description="Disordered" evidence="1">
    <location>
        <begin position="1"/>
        <end position="92"/>
    </location>
</feature>
<feature type="compositionally biased region" description="Polar residues" evidence="1">
    <location>
        <begin position="26"/>
        <end position="50"/>
    </location>
</feature>
<dbReference type="Proteomes" id="UP001221142">
    <property type="component" value="Unassembled WGS sequence"/>
</dbReference>
<dbReference type="AlphaFoldDB" id="A0AAD7CDU3"/>
<accession>A0AAD7CDU3</accession>
<sequence>MSIEEEQLANEIPDSATAPFHGPFPTLQSYPSHGTVSSNNHQFPQGSATSDAYPPPRFRHIQPRPEANSSTYQTSPELVTLTPPFDSGTYSRATGGGTHHLLPQYLTSLYYTPASLPQQPADPFIPWPVPHSQPVIAVEVGAVMGMLFPIFYGPRAEISGYDHCSLKTTITISTTVVGPVKERAKVRELRNNNRARNSKGDPCHIVFKAGCPISVVSGNYLGTTRSVLQALYDTDKEDDWWRIVFEAYVAAKCCGNCGGFLKIVGRSKGRDLAILKKEEGKYRAQNTRRRRGRRAQEGTLVKSKGGGRGSSG</sequence>
<protein>
    <submittedName>
        <fullName evidence="3">Uncharacterized protein</fullName>
    </submittedName>
</protein>
<name>A0AAD7CDU3_9AGAR</name>
<dbReference type="EMBL" id="JARKIF010000002">
    <property type="protein sequence ID" value="KAJ7646511.1"/>
    <property type="molecule type" value="Genomic_DNA"/>
</dbReference>
<proteinExistence type="predicted"/>
<organism evidence="3 4">
    <name type="scientific">Roridomyces roridus</name>
    <dbReference type="NCBI Taxonomy" id="1738132"/>
    <lineage>
        <taxon>Eukaryota</taxon>
        <taxon>Fungi</taxon>
        <taxon>Dikarya</taxon>
        <taxon>Basidiomycota</taxon>
        <taxon>Agaricomycotina</taxon>
        <taxon>Agaricomycetes</taxon>
        <taxon>Agaricomycetidae</taxon>
        <taxon>Agaricales</taxon>
        <taxon>Marasmiineae</taxon>
        <taxon>Mycenaceae</taxon>
        <taxon>Roridomyces</taxon>
    </lineage>
</organism>
<dbReference type="EMBL" id="JARKIF010000002">
    <property type="protein sequence ID" value="KAJ7646515.1"/>
    <property type="molecule type" value="Genomic_DNA"/>
</dbReference>
<reference evidence="3" key="1">
    <citation type="submission" date="2023-03" db="EMBL/GenBank/DDBJ databases">
        <title>Massive genome expansion in bonnet fungi (Mycena s.s.) driven by repeated elements and novel gene families across ecological guilds.</title>
        <authorList>
            <consortium name="Lawrence Berkeley National Laboratory"/>
            <person name="Harder C.B."/>
            <person name="Miyauchi S."/>
            <person name="Viragh M."/>
            <person name="Kuo A."/>
            <person name="Thoen E."/>
            <person name="Andreopoulos B."/>
            <person name="Lu D."/>
            <person name="Skrede I."/>
            <person name="Drula E."/>
            <person name="Henrissat B."/>
            <person name="Morin E."/>
            <person name="Kohler A."/>
            <person name="Barry K."/>
            <person name="LaButti K."/>
            <person name="Morin E."/>
            <person name="Salamov A."/>
            <person name="Lipzen A."/>
            <person name="Mereny Z."/>
            <person name="Hegedus B."/>
            <person name="Baldrian P."/>
            <person name="Stursova M."/>
            <person name="Weitz H."/>
            <person name="Taylor A."/>
            <person name="Grigoriev I.V."/>
            <person name="Nagy L.G."/>
            <person name="Martin F."/>
            <person name="Kauserud H."/>
        </authorList>
    </citation>
    <scope>NUCLEOTIDE SEQUENCE</scope>
    <source>
        <strain evidence="3">9284</strain>
    </source>
</reference>
<feature type="region of interest" description="Disordered" evidence="1">
    <location>
        <begin position="282"/>
        <end position="312"/>
    </location>
</feature>
<feature type="compositionally biased region" description="Polar residues" evidence="1">
    <location>
        <begin position="67"/>
        <end position="77"/>
    </location>
</feature>
<evidence type="ECO:0000313" key="3">
    <source>
        <dbReference type="EMBL" id="KAJ7646515.1"/>
    </source>
</evidence>
<gene>
    <name evidence="2" type="ORF">FB45DRAFT_860018</name>
    <name evidence="3" type="ORF">FB45DRAFT_860022</name>
</gene>
<evidence type="ECO:0000313" key="4">
    <source>
        <dbReference type="Proteomes" id="UP001221142"/>
    </source>
</evidence>
<evidence type="ECO:0000256" key="1">
    <source>
        <dbReference type="SAM" id="MobiDB-lite"/>
    </source>
</evidence>
<keyword evidence="4" id="KW-1185">Reference proteome</keyword>
<comment type="caution">
    <text evidence="3">The sequence shown here is derived from an EMBL/GenBank/DDBJ whole genome shotgun (WGS) entry which is preliminary data.</text>
</comment>
<evidence type="ECO:0000313" key="2">
    <source>
        <dbReference type="EMBL" id="KAJ7646511.1"/>
    </source>
</evidence>